<feature type="domain" description="Glucosyltransferase 3-like C-terminal" evidence="3">
    <location>
        <begin position="173"/>
        <end position="339"/>
    </location>
</feature>
<dbReference type="InterPro" id="IPR058591">
    <property type="entry name" value="Gtf3_N"/>
</dbReference>
<protein>
    <recommendedName>
        <fullName evidence="6">Beta-1,6-galactofuranosyltransferase</fullName>
    </recommendedName>
</protein>
<evidence type="ECO:0000259" key="3">
    <source>
        <dbReference type="Pfam" id="PF26337"/>
    </source>
</evidence>
<sequence length="349" mass="39438">MRYTHQRYFIQEHLQETVQDGGIGYVDGERILVREGFQPIHFPRHHDFSFTAKLVRLLFLLRCWWGLPRHSIIVFQYPLYAGMNKLLLSALRLRPSIRVICLLADINGLKQGDAGLLRREVHLFRRYHYFIVHNEAMRSWLLRQVPDAQTEITGFFDFLASPVQAPGRLSGEIAFAGNLYKSLFLEQLPQVVKAQPDLRFRVYGPHATAAMQNGPGIRYEGVFPPYEMPRLLQGSFGLVWDGDGIEGADGSMGQYMEFISHHKLSLYLVSGMPVLVYARAGSAALVQQYGLGIGISSLLEIGEKIGALTEADYQAMCRNVQEAGRKIAAGDCLREALTKLLARMQRVKA</sequence>
<dbReference type="AlphaFoldDB" id="A0AAJ5WPE0"/>
<name>A0AAJ5WPE0_9BACT</name>
<dbReference type="EMBL" id="CP119311">
    <property type="protein sequence ID" value="WEK34471.1"/>
    <property type="molecule type" value="Genomic_DNA"/>
</dbReference>
<keyword evidence="1" id="KW-0808">Transferase</keyword>
<dbReference type="Pfam" id="PF26337">
    <property type="entry name" value="Gtf3_C"/>
    <property type="match status" value="1"/>
</dbReference>
<evidence type="ECO:0000256" key="1">
    <source>
        <dbReference type="ARBA" id="ARBA00022679"/>
    </source>
</evidence>
<evidence type="ECO:0000313" key="4">
    <source>
        <dbReference type="EMBL" id="WEK34471.1"/>
    </source>
</evidence>
<dbReference type="Gene3D" id="3.40.50.2000">
    <property type="entry name" value="Glycogen Phosphorylase B"/>
    <property type="match status" value="2"/>
</dbReference>
<dbReference type="Pfam" id="PF26334">
    <property type="entry name" value="Gtf3_N"/>
    <property type="match status" value="1"/>
</dbReference>
<feature type="domain" description="Glucosyltransferase 3-like N-terminal" evidence="2">
    <location>
        <begin position="22"/>
        <end position="144"/>
    </location>
</feature>
<evidence type="ECO:0000313" key="5">
    <source>
        <dbReference type="Proteomes" id="UP001220610"/>
    </source>
</evidence>
<dbReference type="Proteomes" id="UP001220610">
    <property type="component" value="Chromosome"/>
</dbReference>
<accession>A0AAJ5WPE0</accession>
<reference evidence="4" key="1">
    <citation type="submission" date="2023-03" db="EMBL/GenBank/DDBJ databases">
        <title>Andean soil-derived lignocellulolytic bacterial consortium as a source of novel taxa and putative plastic-active enzymes.</title>
        <authorList>
            <person name="Diaz-Garcia L."/>
            <person name="Chuvochina M."/>
            <person name="Feuerriegel G."/>
            <person name="Bunk B."/>
            <person name="Sproer C."/>
            <person name="Streit W.R."/>
            <person name="Rodriguez L.M."/>
            <person name="Overmann J."/>
            <person name="Jimenez D.J."/>
        </authorList>
    </citation>
    <scope>NUCLEOTIDE SEQUENCE</scope>
    <source>
        <strain evidence="4">MAG 7</strain>
    </source>
</reference>
<dbReference type="InterPro" id="IPR058592">
    <property type="entry name" value="Gtf3_C"/>
</dbReference>
<evidence type="ECO:0000259" key="2">
    <source>
        <dbReference type="Pfam" id="PF26334"/>
    </source>
</evidence>
<evidence type="ECO:0008006" key="6">
    <source>
        <dbReference type="Google" id="ProtNLM"/>
    </source>
</evidence>
<organism evidence="4 5">
    <name type="scientific">Candidatus Pseudobacter hemicellulosilyticus</name>
    <dbReference type="NCBI Taxonomy" id="3121375"/>
    <lineage>
        <taxon>Bacteria</taxon>
        <taxon>Pseudomonadati</taxon>
        <taxon>Bacteroidota</taxon>
        <taxon>Chitinophagia</taxon>
        <taxon>Chitinophagales</taxon>
        <taxon>Chitinophagaceae</taxon>
        <taxon>Pseudobacter</taxon>
    </lineage>
</organism>
<proteinExistence type="predicted"/>
<gene>
    <name evidence="4" type="ORF">P0Y53_18445</name>
</gene>